<protein>
    <recommendedName>
        <fullName evidence="1">DUF2914 domain-containing protein</fullName>
    </recommendedName>
</protein>
<dbReference type="STRING" id="1454001.AW08_00004"/>
<dbReference type="EMBL" id="JFAX01000001">
    <property type="protein sequence ID" value="EXI69511.1"/>
    <property type="molecule type" value="Genomic_DNA"/>
</dbReference>
<evidence type="ECO:0000259" key="1">
    <source>
        <dbReference type="Pfam" id="PF11141"/>
    </source>
</evidence>
<dbReference type="InterPro" id="IPR022606">
    <property type="entry name" value="DUF2914"/>
</dbReference>
<feature type="domain" description="DUF2914" evidence="1">
    <location>
        <begin position="14"/>
        <end position="74"/>
    </location>
</feature>
<proteinExistence type="predicted"/>
<accession>A0A011N3S9</accession>
<dbReference type="AlphaFoldDB" id="A0A011N3S9"/>
<dbReference type="Pfam" id="PF11141">
    <property type="entry name" value="DUF2914"/>
    <property type="match status" value="1"/>
</dbReference>
<dbReference type="PATRIC" id="fig|1454001.3.peg.127"/>
<gene>
    <name evidence="2" type="ORF">AW08_00004</name>
</gene>
<sequence>MSAVFAPIGVTADLEHRWEVRDPDGWRLVYRRPFTTTGGRDRGFRGYSWVLNPPPGDWRFIVATQDGRTIDILRLQVVRGTPAANEVLVREID</sequence>
<name>A0A011N3S9_9PROT</name>
<evidence type="ECO:0000313" key="3">
    <source>
        <dbReference type="Proteomes" id="UP000020218"/>
    </source>
</evidence>
<comment type="caution">
    <text evidence="2">The sequence shown here is derived from an EMBL/GenBank/DDBJ whole genome shotgun (WGS) entry which is preliminary data.</text>
</comment>
<evidence type="ECO:0000313" key="2">
    <source>
        <dbReference type="EMBL" id="EXI69511.1"/>
    </source>
</evidence>
<keyword evidence="3" id="KW-1185">Reference proteome</keyword>
<dbReference type="Proteomes" id="UP000020218">
    <property type="component" value="Unassembled WGS sequence"/>
</dbReference>
<organism evidence="2 3">
    <name type="scientific">Candidatus Accumulibacter adjunctus</name>
    <dbReference type="NCBI Taxonomy" id="1454001"/>
    <lineage>
        <taxon>Bacteria</taxon>
        <taxon>Pseudomonadati</taxon>
        <taxon>Pseudomonadota</taxon>
        <taxon>Betaproteobacteria</taxon>
        <taxon>Candidatus Accumulibacter</taxon>
    </lineage>
</organism>
<reference evidence="2" key="1">
    <citation type="submission" date="2014-02" db="EMBL/GenBank/DDBJ databases">
        <title>Expanding our view of genomic diversity in Candidatus Accumulibacter clades.</title>
        <authorList>
            <person name="Skennerton C.T."/>
            <person name="Barr J.J."/>
            <person name="Slater F.R."/>
            <person name="Bond P.L."/>
            <person name="Tyson G.W."/>
        </authorList>
    </citation>
    <scope>NUCLEOTIDE SEQUENCE [LARGE SCALE GENOMIC DNA]</scope>
</reference>